<sequence>MNAIDAKLENLISKLDSSATNDIEHNTLTLVLVLRKYLNVFLDLVQKVFLIYDLIFYRYIHKKIGSLLNSNEFLILIIYVIFVLTHIPDLELTKSFTKQTKTKTLTDTVFGEQNLLRTRISCSDTVTLDERDKQFSRLKSEKYRLFDQFYIFNNIKNSTNNDNINIYNMKYELFTKSNDSKQLVEFLNKLKFCTLKSYSRNFDSKSIYSDRKFNFKSLLKNSKNIKKSKFKFLNPDSVNLKSGGYYKPPLCFQEYLYYHTSYDNLLVLKSIMDDYRTTKDFSLENLIEKLSEFTYGIIRDNFNSIAQRNSISKFVKSKEQDLSVIIIPMLNRESNLLDLMFNLHPFLQRQFLHYKILVVEQDNSRDAFNKGRLYNAAFFYLLKNYKIFGVNDQIYNGTKELNLNCLILHDVDLIPESDYNIYGCGDSFVGYYNDEMPRHLSLSIRSENEKKGNTNYSRNLYELLVGGVLSIRPDKYEKINGFSNEYWNWGAEDDDLAFRMIACATCITRPRDEHALFKMSKHRPSSQNINRENILLGSLRRHKVDGISNFEKLNLLFVDEEHKSLFTHIRVIVGRQSDDY</sequence>
<dbReference type="UniPathway" id="UPA00378"/>
<accession>A0A813X539</accession>
<evidence type="ECO:0000256" key="4">
    <source>
        <dbReference type="ARBA" id="ARBA00022676"/>
    </source>
</evidence>
<comment type="pathway">
    <text evidence="2">Protein modification; protein glycosylation.</text>
</comment>
<evidence type="ECO:0000256" key="9">
    <source>
        <dbReference type="ARBA" id="ARBA00023136"/>
    </source>
</evidence>
<evidence type="ECO:0000256" key="2">
    <source>
        <dbReference type="ARBA" id="ARBA00004922"/>
    </source>
</evidence>
<dbReference type="GO" id="GO:0005975">
    <property type="term" value="P:carbohydrate metabolic process"/>
    <property type="evidence" value="ECO:0007669"/>
    <property type="project" value="InterPro"/>
</dbReference>
<keyword evidence="15" id="KW-1185">Reference proteome</keyword>
<feature type="domain" description="Galactosyltransferase C-terminal" evidence="12">
    <location>
        <begin position="459"/>
        <end position="522"/>
    </location>
</feature>
<evidence type="ECO:0000259" key="13">
    <source>
        <dbReference type="Pfam" id="PF13733"/>
    </source>
</evidence>
<keyword evidence="6 11" id="KW-0812">Transmembrane</keyword>
<dbReference type="PANTHER" id="PTHR19300">
    <property type="entry name" value="BETA-1,4-GALACTOSYLTRANSFERASE"/>
    <property type="match status" value="1"/>
</dbReference>
<keyword evidence="8 11" id="KW-1133">Transmembrane helix</keyword>
<dbReference type="Pfam" id="PF02709">
    <property type="entry name" value="Glyco_transf_7C"/>
    <property type="match status" value="1"/>
</dbReference>
<evidence type="ECO:0000256" key="3">
    <source>
        <dbReference type="ARBA" id="ARBA00005735"/>
    </source>
</evidence>
<evidence type="ECO:0000313" key="14">
    <source>
        <dbReference type="EMBL" id="CAF0863315.1"/>
    </source>
</evidence>
<feature type="domain" description="Galactosyltransferase N-terminal" evidence="13">
    <location>
        <begin position="320"/>
        <end position="424"/>
    </location>
</feature>
<comment type="similarity">
    <text evidence="3">Belongs to the glycosyltransferase 7 family.</text>
</comment>
<dbReference type="Gene3D" id="3.90.550.10">
    <property type="entry name" value="Spore Coat Polysaccharide Biosynthesis Protein SpsA, Chain A"/>
    <property type="match status" value="1"/>
</dbReference>
<proteinExistence type="inferred from homology"/>
<evidence type="ECO:0000256" key="5">
    <source>
        <dbReference type="ARBA" id="ARBA00022679"/>
    </source>
</evidence>
<dbReference type="InterPro" id="IPR003859">
    <property type="entry name" value="Galactosyl_T"/>
</dbReference>
<comment type="subcellular location">
    <subcellularLocation>
        <location evidence="1">Membrane</location>
        <topology evidence="1">Single-pass type II membrane protein</topology>
    </subcellularLocation>
</comment>
<evidence type="ECO:0000313" key="15">
    <source>
        <dbReference type="Proteomes" id="UP000663879"/>
    </source>
</evidence>
<dbReference type="InterPro" id="IPR027791">
    <property type="entry name" value="Galactosyl_T_C"/>
</dbReference>
<dbReference type="Pfam" id="PF13733">
    <property type="entry name" value="Glyco_transf_7N"/>
    <property type="match status" value="1"/>
</dbReference>
<comment type="caution">
    <text evidence="14">The sequence shown here is derived from an EMBL/GenBank/DDBJ whole genome shotgun (WGS) entry which is preliminary data.</text>
</comment>
<feature type="transmembrane region" description="Helical" evidence="11">
    <location>
        <begin position="67"/>
        <end position="87"/>
    </location>
</feature>
<dbReference type="InterPro" id="IPR027995">
    <property type="entry name" value="Galactosyl_T_N"/>
</dbReference>
<keyword evidence="5" id="KW-0808">Transferase</keyword>
<gene>
    <name evidence="14" type="ORF">OXX778_LOCUS9550</name>
</gene>
<dbReference type="Proteomes" id="UP000663879">
    <property type="component" value="Unassembled WGS sequence"/>
</dbReference>
<keyword evidence="7" id="KW-0735">Signal-anchor</keyword>
<dbReference type="EMBL" id="CAJNOC010001418">
    <property type="protein sequence ID" value="CAF0863315.1"/>
    <property type="molecule type" value="Genomic_DNA"/>
</dbReference>
<keyword evidence="9 11" id="KW-0472">Membrane</keyword>
<protein>
    <submittedName>
        <fullName evidence="14">Uncharacterized protein</fullName>
    </submittedName>
</protein>
<evidence type="ECO:0000256" key="10">
    <source>
        <dbReference type="ARBA" id="ARBA00023180"/>
    </source>
</evidence>
<dbReference type="GO" id="GO:0005794">
    <property type="term" value="C:Golgi apparatus"/>
    <property type="evidence" value="ECO:0007669"/>
    <property type="project" value="TreeGrafter"/>
</dbReference>
<evidence type="ECO:0000256" key="11">
    <source>
        <dbReference type="SAM" id="Phobius"/>
    </source>
</evidence>
<name>A0A813X539_9BILA</name>
<reference evidence="14" key="1">
    <citation type="submission" date="2021-02" db="EMBL/GenBank/DDBJ databases">
        <authorList>
            <person name="Nowell W R."/>
        </authorList>
    </citation>
    <scope>NUCLEOTIDE SEQUENCE</scope>
    <source>
        <strain evidence="14">Ploen Becks lab</strain>
    </source>
</reference>
<dbReference type="GO" id="GO:0016020">
    <property type="term" value="C:membrane"/>
    <property type="evidence" value="ECO:0007669"/>
    <property type="project" value="UniProtKB-SubCell"/>
</dbReference>
<organism evidence="14 15">
    <name type="scientific">Brachionus calyciflorus</name>
    <dbReference type="NCBI Taxonomy" id="104777"/>
    <lineage>
        <taxon>Eukaryota</taxon>
        <taxon>Metazoa</taxon>
        <taxon>Spiralia</taxon>
        <taxon>Gnathifera</taxon>
        <taxon>Rotifera</taxon>
        <taxon>Eurotatoria</taxon>
        <taxon>Monogononta</taxon>
        <taxon>Pseudotrocha</taxon>
        <taxon>Ploima</taxon>
        <taxon>Brachionidae</taxon>
        <taxon>Brachionus</taxon>
    </lineage>
</organism>
<keyword evidence="4" id="KW-0328">Glycosyltransferase</keyword>
<keyword evidence="10" id="KW-0325">Glycoprotein</keyword>
<dbReference type="PANTHER" id="PTHR19300:SF57">
    <property type="entry name" value="BETA-1,4-N-ACETYLGALACTOSAMINYLTRANSFERASE"/>
    <property type="match status" value="1"/>
</dbReference>
<dbReference type="PRINTS" id="PR02050">
    <property type="entry name" value="B14GALTRFASE"/>
</dbReference>
<evidence type="ECO:0000256" key="8">
    <source>
        <dbReference type="ARBA" id="ARBA00022989"/>
    </source>
</evidence>
<dbReference type="SUPFAM" id="SSF53448">
    <property type="entry name" value="Nucleotide-diphospho-sugar transferases"/>
    <property type="match status" value="1"/>
</dbReference>
<evidence type="ECO:0000259" key="12">
    <source>
        <dbReference type="Pfam" id="PF02709"/>
    </source>
</evidence>
<evidence type="ECO:0000256" key="6">
    <source>
        <dbReference type="ARBA" id="ARBA00022692"/>
    </source>
</evidence>
<evidence type="ECO:0000256" key="1">
    <source>
        <dbReference type="ARBA" id="ARBA00004606"/>
    </source>
</evidence>
<dbReference type="GO" id="GO:0008378">
    <property type="term" value="F:galactosyltransferase activity"/>
    <property type="evidence" value="ECO:0007669"/>
    <property type="project" value="TreeGrafter"/>
</dbReference>
<dbReference type="InterPro" id="IPR029044">
    <property type="entry name" value="Nucleotide-diphossugar_trans"/>
</dbReference>
<dbReference type="OrthoDB" id="10161146at2759"/>
<evidence type="ECO:0000256" key="7">
    <source>
        <dbReference type="ARBA" id="ARBA00022968"/>
    </source>
</evidence>
<dbReference type="AlphaFoldDB" id="A0A813X539"/>